<keyword evidence="7" id="KW-0653">Protein transport</keyword>
<evidence type="ECO:0000313" key="13">
    <source>
        <dbReference type="Proteomes" id="UP000823619"/>
    </source>
</evidence>
<sequence>MKRFVLLAVCVLTGMVCNAQLRPPVQTDTLVITGVKYNYAEIRKENWPCSVIYKSTTMFSIGDSKFKILDAKEGLLDDSIYFTLTDLPYTDNNEYTLIYNEDEYDHVIKIWFSDYEFTCKKLPPAFESVETGTDAFGEQLFADTSKEDYGQSSDSVDTIDSIEKEIPFQLVEEKPSFKGGNANAFSKWVNERLVYPEIAKKNGVSGRVTLQFTVETDGRVTNVKVLRGVDPSLDKEAVRVVSQSPKWEPGKQDGTPVNVIYTFPVIFQLR</sequence>
<feature type="chain" id="PRO_5039284156" evidence="10">
    <location>
        <begin position="22"/>
        <end position="270"/>
    </location>
</feature>
<evidence type="ECO:0000256" key="7">
    <source>
        <dbReference type="ARBA" id="ARBA00022927"/>
    </source>
</evidence>
<evidence type="ECO:0000256" key="6">
    <source>
        <dbReference type="ARBA" id="ARBA00022692"/>
    </source>
</evidence>
<keyword evidence="5" id="KW-0997">Cell inner membrane</keyword>
<name>A0A9D9EDH9_9BACT</name>
<dbReference type="Pfam" id="PF03544">
    <property type="entry name" value="TonB_C"/>
    <property type="match status" value="1"/>
</dbReference>
<dbReference type="InterPro" id="IPR003538">
    <property type="entry name" value="TonB"/>
</dbReference>
<keyword evidence="8" id="KW-1133">Transmembrane helix</keyword>
<dbReference type="AlphaFoldDB" id="A0A9D9EDH9"/>
<evidence type="ECO:0000256" key="9">
    <source>
        <dbReference type="ARBA" id="ARBA00023136"/>
    </source>
</evidence>
<dbReference type="GO" id="GO:0015031">
    <property type="term" value="P:protein transport"/>
    <property type="evidence" value="ECO:0007669"/>
    <property type="project" value="UniProtKB-KW"/>
</dbReference>
<keyword evidence="3" id="KW-0813">Transport</keyword>
<dbReference type="PANTHER" id="PTHR33446:SF2">
    <property type="entry name" value="PROTEIN TONB"/>
    <property type="match status" value="1"/>
</dbReference>
<dbReference type="InterPro" id="IPR006260">
    <property type="entry name" value="TonB/TolA_C"/>
</dbReference>
<keyword evidence="9" id="KW-0472">Membrane</keyword>
<protein>
    <submittedName>
        <fullName evidence="12">Energy transducer TonB</fullName>
    </submittedName>
</protein>
<gene>
    <name evidence="12" type="ORF">IAC23_06275</name>
</gene>
<keyword evidence="4" id="KW-1003">Cell membrane</keyword>
<dbReference type="GO" id="GO:0015891">
    <property type="term" value="P:siderophore transport"/>
    <property type="evidence" value="ECO:0007669"/>
    <property type="project" value="InterPro"/>
</dbReference>
<dbReference type="GO" id="GO:0098797">
    <property type="term" value="C:plasma membrane protein complex"/>
    <property type="evidence" value="ECO:0007669"/>
    <property type="project" value="TreeGrafter"/>
</dbReference>
<dbReference type="GO" id="GO:0055085">
    <property type="term" value="P:transmembrane transport"/>
    <property type="evidence" value="ECO:0007669"/>
    <property type="project" value="InterPro"/>
</dbReference>
<organism evidence="12 13">
    <name type="scientific">Candidatus Cryptobacteroides merdavium</name>
    <dbReference type="NCBI Taxonomy" id="2840769"/>
    <lineage>
        <taxon>Bacteria</taxon>
        <taxon>Pseudomonadati</taxon>
        <taxon>Bacteroidota</taxon>
        <taxon>Bacteroidia</taxon>
        <taxon>Bacteroidales</taxon>
        <taxon>Candidatus Cryptobacteroides</taxon>
    </lineage>
</organism>
<comment type="caution">
    <text evidence="12">The sequence shown here is derived from an EMBL/GenBank/DDBJ whole genome shotgun (WGS) entry which is preliminary data.</text>
</comment>
<dbReference type="Proteomes" id="UP000823619">
    <property type="component" value="Unassembled WGS sequence"/>
</dbReference>
<evidence type="ECO:0000256" key="5">
    <source>
        <dbReference type="ARBA" id="ARBA00022519"/>
    </source>
</evidence>
<evidence type="ECO:0000256" key="8">
    <source>
        <dbReference type="ARBA" id="ARBA00022989"/>
    </source>
</evidence>
<dbReference type="SUPFAM" id="SSF74653">
    <property type="entry name" value="TolA/TonB C-terminal domain"/>
    <property type="match status" value="1"/>
</dbReference>
<proteinExistence type="inferred from homology"/>
<dbReference type="PROSITE" id="PS52015">
    <property type="entry name" value="TONB_CTD"/>
    <property type="match status" value="1"/>
</dbReference>
<comment type="subcellular location">
    <subcellularLocation>
        <location evidence="1">Cell inner membrane</location>
        <topology evidence="1">Single-pass membrane protein</topology>
        <orientation evidence="1">Periplasmic side</orientation>
    </subcellularLocation>
</comment>
<accession>A0A9D9EDH9</accession>
<evidence type="ECO:0000256" key="4">
    <source>
        <dbReference type="ARBA" id="ARBA00022475"/>
    </source>
</evidence>
<evidence type="ECO:0000313" key="12">
    <source>
        <dbReference type="EMBL" id="MBO8445282.1"/>
    </source>
</evidence>
<reference evidence="12" key="1">
    <citation type="submission" date="2020-10" db="EMBL/GenBank/DDBJ databases">
        <authorList>
            <person name="Gilroy R."/>
        </authorList>
    </citation>
    <scope>NUCLEOTIDE SEQUENCE</scope>
    <source>
        <strain evidence="12">D5-748</strain>
    </source>
</reference>
<dbReference type="Gene3D" id="3.30.1150.10">
    <property type="match status" value="1"/>
</dbReference>
<evidence type="ECO:0000256" key="10">
    <source>
        <dbReference type="SAM" id="SignalP"/>
    </source>
</evidence>
<dbReference type="PRINTS" id="PR01374">
    <property type="entry name" value="TONBPROTEIN"/>
</dbReference>
<comment type="similarity">
    <text evidence="2">Belongs to the TonB family.</text>
</comment>
<feature type="domain" description="TonB C-terminal" evidence="11">
    <location>
        <begin position="180"/>
        <end position="270"/>
    </location>
</feature>
<evidence type="ECO:0000256" key="3">
    <source>
        <dbReference type="ARBA" id="ARBA00022448"/>
    </source>
</evidence>
<dbReference type="InterPro" id="IPR037682">
    <property type="entry name" value="TonB_C"/>
</dbReference>
<reference evidence="12" key="2">
    <citation type="journal article" date="2021" name="PeerJ">
        <title>Extensive microbial diversity within the chicken gut microbiome revealed by metagenomics and culture.</title>
        <authorList>
            <person name="Gilroy R."/>
            <person name="Ravi A."/>
            <person name="Getino M."/>
            <person name="Pursley I."/>
            <person name="Horton D.L."/>
            <person name="Alikhan N.F."/>
            <person name="Baker D."/>
            <person name="Gharbi K."/>
            <person name="Hall N."/>
            <person name="Watson M."/>
            <person name="Adriaenssens E.M."/>
            <person name="Foster-Nyarko E."/>
            <person name="Jarju S."/>
            <person name="Secka A."/>
            <person name="Antonio M."/>
            <person name="Oren A."/>
            <person name="Chaudhuri R.R."/>
            <person name="La Ragione R."/>
            <person name="Hildebrand F."/>
            <person name="Pallen M.J."/>
        </authorList>
    </citation>
    <scope>NUCLEOTIDE SEQUENCE</scope>
    <source>
        <strain evidence="12">D5-748</strain>
    </source>
</reference>
<evidence type="ECO:0000256" key="1">
    <source>
        <dbReference type="ARBA" id="ARBA00004383"/>
    </source>
</evidence>
<feature type="signal peptide" evidence="10">
    <location>
        <begin position="1"/>
        <end position="21"/>
    </location>
</feature>
<keyword evidence="6" id="KW-0812">Transmembrane</keyword>
<evidence type="ECO:0000256" key="2">
    <source>
        <dbReference type="ARBA" id="ARBA00006555"/>
    </source>
</evidence>
<dbReference type="PANTHER" id="PTHR33446">
    <property type="entry name" value="PROTEIN TONB-RELATED"/>
    <property type="match status" value="1"/>
</dbReference>
<dbReference type="NCBIfam" id="TIGR01352">
    <property type="entry name" value="tonB_Cterm"/>
    <property type="match status" value="1"/>
</dbReference>
<evidence type="ECO:0000259" key="11">
    <source>
        <dbReference type="PROSITE" id="PS52015"/>
    </source>
</evidence>
<keyword evidence="10" id="KW-0732">Signal</keyword>
<dbReference type="GO" id="GO:0031992">
    <property type="term" value="F:energy transducer activity"/>
    <property type="evidence" value="ECO:0007669"/>
    <property type="project" value="InterPro"/>
</dbReference>
<dbReference type="InterPro" id="IPR051045">
    <property type="entry name" value="TonB-dependent_transducer"/>
</dbReference>
<dbReference type="GO" id="GO:0030288">
    <property type="term" value="C:outer membrane-bounded periplasmic space"/>
    <property type="evidence" value="ECO:0007669"/>
    <property type="project" value="InterPro"/>
</dbReference>
<dbReference type="EMBL" id="JADIMO010000082">
    <property type="protein sequence ID" value="MBO8445282.1"/>
    <property type="molecule type" value="Genomic_DNA"/>
</dbReference>